<name>A0AAN0M7S4_9RHOB</name>
<sequence length="41" mass="4112">MIVFLASCAQDGTYPISGEECGPNDPVLTLDAADCVGPIAG</sequence>
<dbReference type="Proteomes" id="UP001451782">
    <property type="component" value="Chromosome"/>
</dbReference>
<gene>
    <name evidence="1" type="ORF">AABB28_14820</name>
</gene>
<dbReference type="AlphaFoldDB" id="A0AAN0M7S4"/>
<dbReference type="RefSeq" id="WP_342069513.1">
    <property type="nucleotide sequence ID" value="NZ_CP151762.1"/>
</dbReference>
<evidence type="ECO:0000313" key="1">
    <source>
        <dbReference type="EMBL" id="WZU63116.1"/>
    </source>
</evidence>
<protein>
    <submittedName>
        <fullName evidence="1">Uncharacterized protein</fullName>
    </submittedName>
</protein>
<dbReference type="EMBL" id="CP151762">
    <property type="protein sequence ID" value="WZU63116.1"/>
    <property type="molecule type" value="Genomic_DNA"/>
</dbReference>
<accession>A0AAN0M7S4</accession>
<proteinExistence type="predicted"/>
<keyword evidence="2" id="KW-1185">Reference proteome</keyword>
<organism evidence="1 2">
    <name type="scientific">Yoonia algicola</name>
    <dbReference type="NCBI Taxonomy" id="3137368"/>
    <lineage>
        <taxon>Bacteria</taxon>
        <taxon>Pseudomonadati</taxon>
        <taxon>Pseudomonadota</taxon>
        <taxon>Alphaproteobacteria</taxon>
        <taxon>Rhodobacterales</taxon>
        <taxon>Paracoccaceae</taxon>
        <taxon>Yoonia</taxon>
    </lineage>
</organism>
<reference evidence="1 2" key="1">
    <citation type="submission" date="2024-04" db="EMBL/GenBank/DDBJ databases">
        <title>Phylogenomic analyses of a clade within the roseobacter group suggest taxonomic reassignments of species of the genera Aestuariivita, Citreicella, Loktanella, Nautella, Pelagibaca, Ruegeria, Thalassobius, Thiobacimonas and Tropicibacter, and the proposal o.</title>
        <authorList>
            <person name="Jeon C.O."/>
        </authorList>
    </citation>
    <scope>NUCLEOTIDE SEQUENCE [LARGE SCALE GENOMIC DNA]</scope>
    <source>
        <strain evidence="1 2">G8-12</strain>
    </source>
</reference>
<dbReference type="KEGG" id="yag:AABB28_14820"/>
<evidence type="ECO:0000313" key="2">
    <source>
        <dbReference type="Proteomes" id="UP001451782"/>
    </source>
</evidence>